<gene>
    <name evidence="2" type="ORF">SAMN05216259_102396</name>
</gene>
<sequence>MKDRTAHEENSGPAPQPHAFVNRYDTTNTRLMCFSGAGFNDKAHAAAADPAVRLIDLATLYGQVSMTAGGGRPVP</sequence>
<feature type="compositionally biased region" description="Basic and acidic residues" evidence="1">
    <location>
        <begin position="1"/>
        <end position="10"/>
    </location>
</feature>
<evidence type="ECO:0000313" key="2">
    <source>
        <dbReference type="EMBL" id="SDN03558.1"/>
    </source>
</evidence>
<protein>
    <submittedName>
        <fullName evidence="2">Uncharacterized protein</fullName>
    </submittedName>
</protein>
<dbReference type="Proteomes" id="UP000199341">
    <property type="component" value="Unassembled WGS sequence"/>
</dbReference>
<evidence type="ECO:0000256" key="1">
    <source>
        <dbReference type="SAM" id="MobiDB-lite"/>
    </source>
</evidence>
<dbReference type="STRING" id="310781.SAMN05216259_102396"/>
<organism evidence="2 3">
    <name type="scientific">Actinacidiphila guanduensis</name>
    <dbReference type="NCBI Taxonomy" id="310781"/>
    <lineage>
        <taxon>Bacteria</taxon>
        <taxon>Bacillati</taxon>
        <taxon>Actinomycetota</taxon>
        <taxon>Actinomycetes</taxon>
        <taxon>Kitasatosporales</taxon>
        <taxon>Streptomycetaceae</taxon>
        <taxon>Actinacidiphila</taxon>
    </lineage>
</organism>
<keyword evidence="3" id="KW-1185">Reference proteome</keyword>
<dbReference type="EMBL" id="FNIE01000002">
    <property type="protein sequence ID" value="SDN03558.1"/>
    <property type="molecule type" value="Genomic_DNA"/>
</dbReference>
<accession>A0A1G9Y3B8</accession>
<feature type="region of interest" description="Disordered" evidence="1">
    <location>
        <begin position="1"/>
        <end position="20"/>
    </location>
</feature>
<dbReference type="AlphaFoldDB" id="A0A1G9Y3B8"/>
<name>A0A1G9Y3B8_9ACTN</name>
<proteinExistence type="predicted"/>
<evidence type="ECO:0000313" key="3">
    <source>
        <dbReference type="Proteomes" id="UP000199341"/>
    </source>
</evidence>
<reference evidence="2 3" key="1">
    <citation type="submission" date="2016-10" db="EMBL/GenBank/DDBJ databases">
        <authorList>
            <person name="de Groot N.N."/>
        </authorList>
    </citation>
    <scope>NUCLEOTIDE SEQUENCE [LARGE SCALE GENOMIC DNA]</scope>
    <source>
        <strain evidence="2 3">CGMCC 4.2022</strain>
    </source>
</reference>